<dbReference type="AlphaFoldDB" id="A0A1Y1UXE4"/>
<reference evidence="3 4" key="1">
    <citation type="submission" date="2016-08" db="EMBL/GenBank/DDBJ databases">
        <title>Genomes of anaerobic fungi encode conserved fungal cellulosomes for biomass hydrolysis.</title>
        <authorList>
            <consortium name="DOE Joint Genome Institute"/>
            <person name="Haitjema C.H."/>
            <person name="Gilmore S.P."/>
            <person name="Henske J.K."/>
            <person name="Solomon K.V."/>
            <person name="De Groot R."/>
            <person name="Kuo A."/>
            <person name="Mondo S.J."/>
            <person name="Salamov A.A."/>
            <person name="Labutti K."/>
            <person name="Zhao Z."/>
            <person name="Chiniquy J."/>
            <person name="Barry K."/>
            <person name="Brewer H.M."/>
            <person name="Purvine S.O."/>
            <person name="Wright A.T."/>
            <person name="Boxma B."/>
            <person name="Van Alen T."/>
            <person name="Hackstein J.H."/>
            <person name="Baker S.E."/>
            <person name="Grigoriev I.V."/>
            <person name="O'Malley M.A."/>
        </authorList>
    </citation>
    <scope>NUCLEOTIDE SEQUENCE [LARGE SCALE GENOMIC DNA]</scope>
    <source>
        <strain evidence="4">finn</strain>
    </source>
</reference>
<keyword evidence="1" id="KW-0732">Signal</keyword>
<evidence type="ECO:0000259" key="2">
    <source>
        <dbReference type="Pfam" id="PF00149"/>
    </source>
</evidence>
<organism evidence="3 4">
    <name type="scientific">Piromyces finnis</name>
    <dbReference type="NCBI Taxonomy" id="1754191"/>
    <lineage>
        <taxon>Eukaryota</taxon>
        <taxon>Fungi</taxon>
        <taxon>Fungi incertae sedis</taxon>
        <taxon>Chytridiomycota</taxon>
        <taxon>Chytridiomycota incertae sedis</taxon>
        <taxon>Neocallimastigomycetes</taxon>
        <taxon>Neocallimastigales</taxon>
        <taxon>Neocallimastigaceae</taxon>
        <taxon>Piromyces</taxon>
    </lineage>
</organism>
<dbReference type="GO" id="GO:0003993">
    <property type="term" value="F:acid phosphatase activity"/>
    <property type="evidence" value="ECO:0007669"/>
    <property type="project" value="InterPro"/>
</dbReference>
<dbReference type="InterPro" id="IPR039331">
    <property type="entry name" value="PAPs-like"/>
</dbReference>
<dbReference type="OrthoDB" id="5597180at2759"/>
<sequence length="290" mass="33335">MGLASFNALLYLGDYDYECNPNNYFTDILDVNRKYQFMGVLGNHEGANECGEEVAKQFKANVINEMTSSKNSNVKCEFSSTKYMWSCKYNNMRVIGLNPGIENADSRKDQLAFLKKHLGESKEDWKICSWHFYDMGYHTGKYSDEENGNIVSRDGESFYDYCREQGAIIFSAHDHVYARTHVMSNFKSRIIDEKDKNSDGKNVEIRKGATINILNGVGGWEVYDEQGEQAKYPHWQKKYARGTSAENAKKYGGVFCDFNYGGNSKKAYCQMLRINSESKVFDSFYINRND</sequence>
<proteinExistence type="predicted"/>
<accession>A0A1Y1UXE4</accession>
<evidence type="ECO:0000256" key="1">
    <source>
        <dbReference type="ARBA" id="ARBA00022729"/>
    </source>
</evidence>
<keyword evidence="4" id="KW-1185">Reference proteome</keyword>
<dbReference type="SUPFAM" id="SSF56300">
    <property type="entry name" value="Metallo-dependent phosphatases"/>
    <property type="match status" value="1"/>
</dbReference>
<feature type="domain" description="Calcineurin-like phosphoesterase" evidence="2">
    <location>
        <begin position="7"/>
        <end position="177"/>
    </location>
</feature>
<protein>
    <recommendedName>
        <fullName evidence="2">Calcineurin-like phosphoesterase domain-containing protein</fullName>
    </recommendedName>
</protein>
<evidence type="ECO:0000313" key="3">
    <source>
        <dbReference type="EMBL" id="ORX42772.1"/>
    </source>
</evidence>
<dbReference type="Proteomes" id="UP000193719">
    <property type="component" value="Unassembled WGS sequence"/>
</dbReference>
<dbReference type="Gene3D" id="3.60.21.10">
    <property type="match status" value="1"/>
</dbReference>
<comment type="caution">
    <text evidence="3">The sequence shown here is derived from an EMBL/GenBank/DDBJ whole genome shotgun (WGS) entry which is preliminary data.</text>
</comment>
<dbReference type="PANTHER" id="PTHR22953">
    <property type="entry name" value="ACID PHOSPHATASE RELATED"/>
    <property type="match status" value="1"/>
</dbReference>
<reference evidence="3 4" key="2">
    <citation type="submission" date="2016-08" db="EMBL/GenBank/DDBJ databases">
        <title>Pervasive Adenine N6-methylation of Active Genes in Fungi.</title>
        <authorList>
            <consortium name="DOE Joint Genome Institute"/>
            <person name="Mondo S.J."/>
            <person name="Dannebaum R.O."/>
            <person name="Kuo R.C."/>
            <person name="Labutti K."/>
            <person name="Haridas S."/>
            <person name="Kuo A."/>
            <person name="Salamov A."/>
            <person name="Ahrendt S.R."/>
            <person name="Lipzen A."/>
            <person name="Sullivan W."/>
            <person name="Andreopoulos W.B."/>
            <person name="Clum A."/>
            <person name="Lindquist E."/>
            <person name="Daum C."/>
            <person name="Ramamoorthy G.K."/>
            <person name="Gryganskyi A."/>
            <person name="Culley D."/>
            <person name="Magnuson J.K."/>
            <person name="James T.Y."/>
            <person name="O'Malley M.A."/>
            <person name="Stajich J.E."/>
            <person name="Spatafora J.W."/>
            <person name="Visel A."/>
            <person name="Grigoriev I.V."/>
        </authorList>
    </citation>
    <scope>NUCLEOTIDE SEQUENCE [LARGE SCALE GENOMIC DNA]</scope>
    <source>
        <strain evidence="4">finn</strain>
    </source>
</reference>
<gene>
    <name evidence="3" type="ORF">BCR36DRAFT_305995</name>
</gene>
<dbReference type="EMBL" id="MCFH01000060">
    <property type="protein sequence ID" value="ORX42772.1"/>
    <property type="molecule type" value="Genomic_DNA"/>
</dbReference>
<dbReference type="Pfam" id="PF00149">
    <property type="entry name" value="Metallophos"/>
    <property type="match status" value="1"/>
</dbReference>
<name>A0A1Y1UXE4_9FUNG</name>
<dbReference type="InterPro" id="IPR004843">
    <property type="entry name" value="Calcineurin-like_PHP"/>
</dbReference>
<evidence type="ECO:0000313" key="4">
    <source>
        <dbReference type="Proteomes" id="UP000193719"/>
    </source>
</evidence>
<dbReference type="PANTHER" id="PTHR22953:SF153">
    <property type="entry name" value="PURPLE ACID PHOSPHATASE"/>
    <property type="match status" value="1"/>
</dbReference>
<dbReference type="InterPro" id="IPR029052">
    <property type="entry name" value="Metallo-depent_PP-like"/>
</dbReference>